<dbReference type="RefSeq" id="WP_209643636.1">
    <property type="nucleotide sequence ID" value="NZ_JAGINW010000001.1"/>
</dbReference>
<comment type="caution">
    <text evidence="2">The sequence shown here is derived from an EMBL/GenBank/DDBJ whole genome shotgun (WGS) entry which is preliminary data.</text>
</comment>
<protein>
    <submittedName>
        <fullName evidence="2">CHAT domain-containing protein</fullName>
    </submittedName>
</protein>
<sequence length="271" mass="28711">MTQDPLDGLAAAREEFDQVVREIQAIAEFRDVHAAPAFDTVAAAAGSGPLVYLTATESSGTALVVRGGDVVPVVLGLTAGDLRTQVHQYFHAYQALRHEPAEPNHERWQVALDGVTQWLWDAAMGPVLDAVGGAAQTTLVACGQFGLLPLHAAWTPDASLPTGRRYVVDATAVSYAAKAQAHQECERRAATIMGRRLLAVVDPNPDGPDALPDTEWEAAAAAARFPEADILRHADADLEAVERLVGNAQILQFGCHGVAMLGTDPAGPCRE</sequence>
<dbReference type="Pfam" id="PF12770">
    <property type="entry name" value="CHAT"/>
    <property type="match status" value="1"/>
</dbReference>
<feature type="domain" description="CHAT" evidence="1">
    <location>
        <begin position="116"/>
        <end position="259"/>
    </location>
</feature>
<dbReference type="Proteomes" id="UP001519332">
    <property type="component" value="Unassembled WGS sequence"/>
</dbReference>
<evidence type="ECO:0000313" key="2">
    <source>
        <dbReference type="EMBL" id="MBP2326587.1"/>
    </source>
</evidence>
<keyword evidence="3" id="KW-1185">Reference proteome</keyword>
<reference evidence="2 3" key="1">
    <citation type="submission" date="2021-03" db="EMBL/GenBank/DDBJ databases">
        <title>Sequencing the genomes of 1000 actinobacteria strains.</title>
        <authorList>
            <person name="Klenk H.-P."/>
        </authorList>
    </citation>
    <scope>NUCLEOTIDE SEQUENCE [LARGE SCALE GENOMIC DNA]</scope>
    <source>
        <strain evidence="2 3">DSM 46670</strain>
    </source>
</reference>
<gene>
    <name evidence="2" type="ORF">JOF56_006972</name>
</gene>
<evidence type="ECO:0000259" key="1">
    <source>
        <dbReference type="Pfam" id="PF12770"/>
    </source>
</evidence>
<organism evidence="2 3">
    <name type="scientific">Kibdelosporangium banguiense</name>
    <dbReference type="NCBI Taxonomy" id="1365924"/>
    <lineage>
        <taxon>Bacteria</taxon>
        <taxon>Bacillati</taxon>
        <taxon>Actinomycetota</taxon>
        <taxon>Actinomycetes</taxon>
        <taxon>Pseudonocardiales</taxon>
        <taxon>Pseudonocardiaceae</taxon>
        <taxon>Kibdelosporangium</taxon>
    </lineage>
</organism>
<proteinExistence type="predicted"/>
<evidence type="ECO:0000313" key="3">
    <source>
        <dbReference type="Proteomes" id="UP001519332"/>
    </source>
</evidence>
<dbReference type="InterPro" id="IPR024983">
    <property type="entry name" value="CHAT_dom"/>
</dbReference>
<accession>A0ABS4TQA2</accession>
<dbReference type="EMBL" id="JAGINW010000001">
    <property type="protein sequence ID" value="MBP2326587.1"/>
    <property type="molecule type" value="Genomic_DNA"/>
</dbReference>
<name>A0ABS4TQA2_9PSEU</name>